<accession>A0A212JWC2</accession>
<feature type="chain" id="PRO_5012397364" description="Phosphate-selective porin O and P" evidence="1">
    <location>
        <begin position="20"/>
        <end position="406"/>
    </location>
</feature>
<evidence type="ECO:0000313" key="2">
    <source>
        <dbReference type="EMBL" id="SBW03595.1"/>
    </source>
</evidence>
<dbReference type="Pfam" id="PF07396">
    <property type="entry name" value="Porin_O_P"/>
    <property type="match status" value="1"/>
</dbReference>
<dbReference type="EMBL" id="FLUM01000003">
    <property type="protein sequence ID" value="SBW03595.1"/>
    <property type="molecule type" value="Genomic_DNA"/>
</dbReference>
<gene>
    <name evidence="2" type="ORF">KL86DYS1_30617</name>
</gene>
<dbReference type="Gene3D" id="2.40.160.10">
    <property type="entry name" value="Porin"/>
    <property type="match status" value="1"/>
</dbReference>
<dbReference type="AlphaFoldDB" id="A0A212JWC2"/>
<evidence type="ECO:0000256" key="1">
    <source>
        <dbReference type="SAM" id="SignalP"/>
    </source>
</evidence>
<protein>
    <recommendedName>
        <fullName evidence="3">Phosphate-selective porin O and P</fullName>
    </recommendedName>
</protein>
<proteinExistence type="predicted"/>
<dbReference type="SUPFAM" id="SSF56935">
    <property type="entry name" value="Porins"/>
    <property type="match status" value="1"/>
</dbReference>
<sequence>MKFRFLLFAGLLLSVNLLAQESDNNDKYIESDVIPLAGKKGFSFESKAGDFVFKPFALVQASAKMNYYDDEQIGADDQDNVANSGFEIGNALIGFAGKAFGKVTFNLTLNAAQSGDALLQQAWADLNLKDELRFRVGKFKTPFNQAYLVTLGETLFPSLPVSLTAPVNIPYSINSVNPNFATGFDLGVQVHGLIKNKWEYRVGIFNGTGITVNSAKKTISDDLHIPSLLYSGRIAYMPKGVMPTHQGSPDDLNNNKFLVALSTSYNVEANWQASNDFRAGLEFSYLYNRWYISAEAYYLNMDFVERQQVSHSYDFVGGYIQGGYFINPKMQLAARYDFFDRNSSKTDGILNAPAVGFNYYIVGYNLKLQAMYQYLGKWGHENQLERDNDDLGLAQHFAQVMFQFSF</sequence>
<reference evidence="2" key="1">
    <citation type="submission" date="2016-04" db="EMBL/GenBank/DDBJ databases">
        <authorList>
            <person name="Evans L.H."/>
            <person name="Alamgir A."/>
            <person name="Owens N."/>
            <person name="Weber N.D."/>
            <person name="Virtaneva K."/>
            <person name="Barbian K."/>
            <person name="Babar A."/>
            <person name="Rosenke K."/>
        </authorList>
    </citation>
    <scope>NUCLEOTIDE SEQUENCE</scope>
    <source>
        <strain evidence="2">86-1</strain>
    </source>
</reference>
<dbReference type="InterPro" id="IPR010870">
    <property type="entry name" value="Porin_O/P"/>
</dbReference>
<name>A0A212JWC2_9BACT</name>
<organism evidence="2">
    <name type="scientific">uncultured Dysgonomonas sp</name>
    <dbReference type="NCBI Taxonomy" id="206096"/>
    <lineage>
        <taxon>Bacteria</taxon>
        <taxon>Pseudomonadati</taxon>
        <taxon>Bacteroidota</taxon>
        <taxon>Bacteroidia</taxon>
        <taxon>Bacteroidales</taxon>
        <taxon>Dysgonomonadaceae</taxon>
        <taxon>Dysgonomonas</taxon>
        <taxon>environmental samples</taxon>
    </lineage>
</organism>
<dbReference type="InterPro" id="IPR023614">
    <property type="entry name" value="Porin_dom_sf"/>
</dbReference>
<keyword evidence="1" id="KW-0732">Signal</keyword>
<evidence type="ECO:0008006" key="3">
    <source>
        <dbReference type="Google" id="ProtNLM"/>
    </source>
</evidence>
<dbReference type="RefSeq" id="WP_296942597.1">
    <property type="nucleotide sequence ID" value="NZ_LT599032.1"/>
</dbReference>
<feature type="signal peptide" evidence="1">
    <location>
        <begin position="1"/>
        <end position="19"/>
    </location>
</feature>